<comment type="catalytic activity">
    <reaction evidence="1 10">
        <text>Hydrolysis of terminal, non-reducing beta-D-glucosyl residues with release of beta-D-glucose.</text>
        <dbReference type="EC" id="3.2.1.21"/>
    </reaction>
</comment>
<evidence type="ECO:0000256" key="9">
    <source>
        <dbReference type="PROSITE-ProRule" id="PRU10055"/>
    </source>
</evidence>
<dbReference type="InterPro" id="IPR017736">
    <property type="entry name" value="Glyco_hydro_1_beta-glucosidase"/>
</dbReference>
<dbReference type="Pfam" id="PF00232">
    <property type="entry name" value="Glyco_hydro_1"/>
    <property type="match status" value="1"/>
</dbReference>
<dbReference type="PROSITE" id="PS00653">
    <property type="entry name" value="GLYCOSYL_HYDROL_F1_2"/>
    <property type="match status" value="1"/>
</dbReference>
<keyword evidence="8" id="KW-0624">Polysaccharide degradation</keyword>
<evidence type="ECO:0000256" key="4">
    <source>
        <dbReference type="ARBA" id="ARBA00022801"/>
    </source>
</evidence>
<dbReference type="Gene3D" id="3.20.20.80">
    <property type="entry name" value="Glycosidases"/>
    <property type="match status" value="1"/>
</dbReference>
<dbReference type="NCBIfam" id="TIGR03356">
    <property type="entry name" value="BGL"/>
    <property type="match status" value="1"/>
</dbReference>
<dbReference type="InterPro" id="IPR001360">
    <property type="entry name" value="Glyco_hydro_1"/>
</dbReference>
<protein>
    <recommendedName>
        <fullName evidence="3 10">Beta-glucosidase</fullName>
        <ecNumber evidence="3 10">3.2.1.21</ecNumber>
    </recommendedName>
</protein>
<comment type="caution">
    <text evidence="11">The sequence shown here is derived from an EMBL/GenBank/DDBJ whole genome shotgun (WGS) entry which is preliminary data.</text>
</comment>
<name>A0ABX1S1X2_9FLAO</name>
<dbReference type="RefSeq" id="WP_169677188.1">
    <property type="nucleotide sequence ID" value="NZ_JABBHF010000016.1"/>
</dbReference>
<dbReference type="PANTHER" id="PTHR10353">
    <property type="entry name" value="GLYCOSYL HYDROLASE"/>
    <property type="match status" value="1"/>
</dbReference>
<organism evidence="11 12">
    <name type="scientific">Flavivirga algicola</name>
    <dbReference type="NCBI Taxonomy" id="2729136"/>
    <lineage>
        <taxon>Bacteria</taxon>
        <taxon>Pseudomonadati</taxon>
        <taxon>Bacteroidota</taxon>
        <taxon>Flavobacteriia</taxon>
        <taxon>Flavobacteriales</taxon>
        <taxon>Flavobacteriaceae</taxon>
        <taxon>Flavivirga</taxon>
    </lineage>
</organism>
<accession>A0ABX1S1X2</accession>
<keyword evidence="5" id="KW-0136">Cellulose degradation</keyword>
<evidence type="ECO:0000313" key="11">
    <source>
        <dbReference type="EMBL" id="NMH89837.1"/>
    </source>
</evidence>
<keyword evidence="7 10" id="KW-0326">Glycosidase</keyword>
<dbReference type="EC" id="3.2.1.21" evidence="3 10"/>
<dbReference type="PROSITE" id="PS00572">
    <property type="entry name" value="GLYCOSYL_HYDROL_F1_1"/>
    <property type="match status" value="1"/>
</dbReference>
<comment type="similarity">
    <text evidence="2 10">Belongs to the glycosyl hydrolase 1 family.</text>
</comment>
<sequence length="455" mass="52027">MSLNNSEPNFDLSPQDFGNHFVWGVSTAAYQIEGAHNIHDKGASIWDKFTTKRGAIYQGQQAQVSCNFYNNFKSDILLMKAMNIKHFRFSLAWSRIIPNGHGKVSQEGISFYNRVIDFCLECGITPWVTLYHWDLPQVLQEKGGWVNRDIVSWLEQFAMVCAKQFGDRVKHWMVLNEPMVFTGAGYFLGVHAPGSKGLKNFLPAVHHAVLSQAVGGRILRNMIPDASIGTTFSCSQVTPYRNISKDILAAKKADALLNRLFIEPSLGLGYPSDIVPVLKRIQDYQKAGDEVNAVFDFDFIGVQNYTREVVKHHYFVPHIHAKIVKASKRKVKTTLMDWEVYPPSIYNMIAQFNKYKGVKKIIITENGAAFTDKLSNGKVHDLERLHYLQSHIQQVHRAKKDGFNVDGYFVWTFTDNFEWAEGYRPRFGLVHTNFETQERIIKSSGRWYKSFLGNL</sequence>
<evidence type="ECO:0000256" key="6">
    <source>
        <dbReference type="ARBA" id="ARBA00023277"/>
    </source>
</evidence>
<dbReference type="Proteomes" id="UP000746690">
    <property type="component" value="Unassembled WGS sequence"/>
</dbReference>
<dbReference type="GO" id="GO:0004565">
    <property type="term" value="F:beta-galactosidase activity"/>
    <property type="evidence" value="ECO:0007669"/>
    <property type="project" value="UniProtKB-EC"/>
</dbReference>
<dbReference type="InterPro" id="IPR033132">
    <property type="entry name" value="GH_1_N_CS"/>
</dbReference>
<feature type="active site" description="Nucleophile" evidence="9">
    <location>
        <position position="365"/>
    </location>
</feature>
<evidence type="ECO:0000256" key="10">
    <source>
        <dbReference type="RuleBase" id="RU361175"/>
    </source>
</evidence>
<proteinExistence type="inferred from homology"/>
<evidence type="ECO:0000313" key="12">
    <source>
        <dbReference type="Proteomes" id="UP000746690"/>
    </source>
</evidence>
<evidence type="ECO:0000256" key="1">
    <source>
        <dbReference type="ARBA" id="ARBA00000448"/>
    </source>
</evidence>
<reference evidence="11 12" key="1">
    <citation type="submission" date="2020-04" db="EMBL/GenBank/DDBJ databases">
        <title>A Flavivirga sp. nov.</title>
        <authorList>
            <person name="Sun X."/>
        </authorList>
    </citation>
    <scope>NUCLEOTIDE SEQUENCE [LARGE SCALE GENOMIC DNA]</scope>
    <source>
        <strain evidence="11 12">Y03</strain>
    </source>
</reference>
<dbReference type="EMBL" id="JABBHF010000016">
    <property type="protein sequence ID" value="NMH89837.1"/>
    <property type="molecule type" value="Genomic_DNA"/>
</dbReference>
<keyword evidence="4 10" id="KW-0378">Hydrolase</keyword>
<dbReference type="InterPro" id="IPR018120">
    <property type="entry name" value="Glyco_hydro_1_AS"/>
</dbReference>
<keyword evidence="12" id="KW-1185">Reference proteome</keyword>
<gene>
    <name evidence="11" type="ORF">HHX25_20215</name>
</gene>
<evidence type="ECO:0000256" key="5">
    <source>
        <dbReference type="ARBA" id="ARBA00023001"/>
    </source>
</evidence>
<dbReference type="PRINTS" id="PR00131">
    <property type="entry name" value="GLHYDRLASE1"/>
</dbReference>
<evidence type="ECO:0000256" key="3">
    <source>
        <dbReference type="ARBA" id="ARBA00012744"/>
    </source>
</evidence>
<dbReference type="InterPro" id="IPR017853">
    <property type="entry name" value="GH"/>
</dbReference>
<evidence type="ECO:0000256" key="8">
    <source>
        <dbReference type="ARBA" id="ARBA00023326"/>
    </source>
</evidence>
<dbReference type="PANTHER" id="PTHR10353:SF36">
    <property type="entry name" value="LP05116P"/>
    <property type="match status" value="1"/>
</dbReference>
<evidence type="ECO:0000256" key="7">
    <source>
        <dbReference type="ARBA" id="ARBA00023295"/>
    </source>
</evidence>
<evidence type="ECO:0000256" key="2">
    <source>
        <dbReference type="ARBA" id="ARBA00010838"/>
    </source>
</evidence>
<keyword evidence="6" id="KW-0119">Carbohydrate metabolism</keyword>
<dbReference type="SUPFAM" id="SSF51445">
    <property type="entry name" value="(Trans)glycosidases"/>
    <property type="match status" value="1"/>
</dbReference>